<dbReference type="AlphaFoldDB" id="A0A9J6PJV8"/>
<reference evidence="1" key="1">
    <citation type="submission" date="2022-09" db="EMBL/GenBank/DDBJ databases">
        <title>Winslowiella arboricola sp. nov., isolated from bleeding cankers on broadleaf hosts.</title>
        <authorList>
            <person name="Brady C."/>
            <person name="Kaur S."/>
            <person name="Crampton B."/>
            <person name="Maddock D."/>
            <person name="Arnold D."/>
            <person name="Denman S."/>
        </authorList>
    </citation>
    <scope>NUCLEOTIDE SEQUENCE</scope>
    <source>
        <strain evidence="1">BAC 15a-03b</strain>
    </source>
</reference>
<dbReference type="Gene3D" id="2.160.20.20">
    <property type="match status" value="1"/>
</dbReference>
<dbReference type="InterPro" id="IPR012332">
    <property type="entry name" value="Autotransporter_pectin_lyase_C"/>
</dbReference>
<evidence type="ECO:0000313" key="2">
    <source>
        <dbReference type="Proteomes" id="UP001064262"/>
    </source>
</evidence>
<keyword evidence="2" id="KW-1185">Reference proteome</keyword>
<gene>
    <name evidence="1" type="ORF">N5923_13990</name>
</gene>
<proteinExistence type="predicted"/>
<protein>
    <submittedName>
        <fullName evidence="1">Uncharacterized protein</fullName>
    </submittedName>
</protein>
<name>A0A9J6PJV8_9GAMM</name>
<evidence type="ECO:0000313" key="1">
    <source>
        <dbReference type="EMBL" id="MCU5778601.1"/>
    </source>
</evidence>
<accession>A0A9J6PJV8</accession>
<dbReference type="EMBL" id="JAODIM010000041">
    <property type="protein sequence ID" value="MCU5778601.1"/>
    <property type="molecule type" value="Genomic_DNA"/>
</dbReference>
<comment type="caution">
    <text evidence="1">The sequence shown here is derived from an EMBL/GenBank/DDBJ whole genome shotgun (WGS) entry which is preliminary data.</text>
</comment>
<sequence length="571" mass="57348">MFKLNPVVRGIISFCASSYIVAAVAVEYTNHGVSPADVFTAEGEVVEVNDANIIPYRMDDGAQLTVTGAGSPNLIPSNFTLNAGGSTGVIISGPGSVLNSDSAVYNLAGATSNAIRVEGGGTATLTDRTSINIDGELSTGVLVNNVRTDLANIPISGSSAATQLTSSAAIVSSADAANAAGYSVQNGASLILTPQSQLIMHGEDNIGISMTNGGSVTNNAAMTIDNGIGLDVNGSGAAQFQGGTINVATGDAGVRVSDGGQLALSNTTINSSGTANGVWLLPDAAGLTAVNTLINTDGSGAGFYFSTEDDSLTDADVIVASGLQINVQGEAGQGISANTTGRIENHANVNINNAAGGPALFSASSAEVWNDGLLQSQSASAPVVNLLTEAPVSLENHGGLVSLSTDADTLPVVLMSGTVAAQVDNYGTIAAADPGLPAIVTGEGSDTVSLLDGDVVGDINTGDGDDTVQWTGGNLNGSLTLGAGERNLSQIQGVNLDTTRHITSEAGEEGSDNILILESLDGRGGSFTADDLTKGVNLGDGWNTIYFVNSQWTLTDDLTTAGSEVNIDFAD</sequence>
<dbReference type="Proteomes" id="UP001064262">
    <property type="component" value="Unassembled WGS sequence"/>
</dbReference>
<dbReference type="RefSeq" id="WP_267145239.1">
    <property type="nucleotide sequence ID" value="NZ_JAODIM010000041.1"/>
</dbReference>
<organism evidence="1 2">
    <name type="scientific">Winslowiella arboricola</name>
    <dbReference type="NCBI Taxonomy" id="2978220"/>
    <lineage>
        <taxon>Bacteria</taxon>
        <taxon>Pseudomonadati</taxon>
        <taxon>Pseudomonadota</taxon>
        <taxon>Gammaproteobacteria</taxon>
        <taxon>Enterobacterales</taxon>
        <taxon>Erwiniaceae</taxon>
        <taxon>Winslowiella</taxon>
    </lineage>
</organism>